<organism evidence="1 2">
    <name type="scientific">Arabis nemorensis</name>
    <dbReference type="NCBI Taxonomy" id="586526"/>
    <lineage>
        <taxon>Eukaryota</taxon>
        <taxon>Viridiplantae</taxon>
        <taxon>Streptophyta</taxon>
        <taxon>Embryophyta</taxon>
        <taxon>Tracheophyta</taxon>
        <taxon>Spermatophyta</taxon>
        <taxon>Magnoliopsida</taxon>
        <taxon>eudicotyledons</taxon>
        <taxon>Gunneridae</taxon>
        <taxon>Pentapetalae</taxon>
        <taxon>rosids</taxon>
        <taxon>malvids</taxon>
        <taxon>Brassicales</taxon>
        <taxon>Brassicaceae</taxon>
        <taxon>Arabideae</taxon>
        <taxon>Arabis</taxon>
    </lineage>
</organism>
<name>A0A565BTZ5_9BRAS</name>
<reference evidence="1" key="1">
    <citation type="submission" date="2019-07" db="EMBL/GenBank/DDBJ databases">
        <authorList>
            <person name="Dittberner H."/>
        </authorList>
    </citation>
    <scope>NUCLEOTIDE SEQUENCE [LARGE SCALE GENOMIC DNA]</scope>
</reference>
<dbReference type="Proteomes" id="UP000489600">
    <property type="component" value="Unassembled WGS sequence"/>
</dbReference>
<sequence length="71" mass="7828">MSACEEFTNVYVKNLVEGVTEDILLLHRLFSPRKKWLSLEVIACSLPSEGLIGISVTVHHCCSTSPPSEDP</sequence>
<dbReference type="AlphaFoldDB" id="A0A565BTZ5"/>
<comment type="caution">
    <text evidence="1">The sequence shown here is derived from an EMBL/GenBank/DDBJ whole genome shotgun (WGS) entry which is preliminary data.</text>
</comment>
<evidence type="ECO:0000313" key="2">
    <source>
        <dbReference type="Proteomes" id="UP000489600"/>
    </source>
</evidence>
<gene>
    <name evidence="1" type="ORF">ANE_LOCUS15285</name>
</gene>
<accession>A0A565BTZ5</accession>
<dbReference type="EMBL" id="CABITT030000005">
    <property type="protein sequence ID" value="VVB04841.1"/>
    <property type="molecule type" value="Genomic_DNA"/>
</dbReference>
<protein>
    <submittedName>
        <fullName evidence="1">Uncharacterized protein</fullName>
    </submittedName>
</protein>
<evidence type="ECO:0000313" key="1">
    <source>
        <dbReference type="EMBL" id="VVB04841.1"/>
    </source>
</evidence>
<proteinExistence type="predicted"/>
<keyword evidence="2" id="KW-1185">Reference proteome</keyword>